<dbReference type="STRING" id="684364.F4NTN9"/>
<reference evidence="1 2" key="1">
    <citation type="submission" date="2009-12" db="EMBL/GenBank/DDBJ databases">
        <title>The draft genome of Batrachochytrium dendrobatidis.</title>
        <authorList>
            <consortium name="US DOE Joint Genome Institute (JGI-PGF)"/>
            <person name="Kuo A."/>
            <person name="Salamov A."/>
            <person name="Schmutz J."/>
            <person name="Lucas S."/>
            <person name="Pitluck S."/>
            <person name="Rosenblum E."/>
            <person name="Stajich J."/>
            <person name="Eisen M."/>
            <person name="Grigoriev I.V."/>
        </authorList>
    </citation>
    <scope>NUCLEOTIDE SEQUENCE [LARGE SCALE GENOMIC DNA]</scope>
    <source>
        <strain evidence="2">JAM81 / FGSC 10211</strain>
    </source>
</reference>
<dbReference type="OrthoDB" id="1510206at2759"/>
<dbReference type="InParanoid" id="F4NTN9"/>
<organism evidence="1 2">
    <name type="scientific">Batrachochytrium dendrobatidis (strain JAM81 / FGSC 10211)</name>
    <name type="common">Frog chytrid fungus</name>
    <dbReference type="NCBI Taxonomy" id="684364"/>
    <lineage>
        <taxon>Eukaryota</taxon>
        <taxon>Fungi</taxon>
        <taxon>Fungi incertae sedis</taxon>
        <taxon>Chytridiomycota</taxon>
        <taxon>Chytridiomycota incertae sedis</taxon>
        <taxon>Chytridiomycetes</taxon>
        <taxon>Rhizophydiales</taxon>
        <taxon>Rhizophydiales incertae sedis</taxon>
        <taxon>Batrachochytrium</taxon>
    </lineage>
</organism>
<accession>F4NTN9</accession>
<dbReference type="AlphaFoldDB" id="F4NTN9"/>
<dbReference type="EMBL" id="GL882879">
    <property type="protein sequence ID" value="EGF83930.1"/>
    <property type="molecule type" value="Genomic_DNA"/>
</dbReference>
<gene>
    <name evidence="1" type="ORF">BATDEDRAFT_85529</name>
</gene>
<proteinExistence type="predicted"/>
<evidence type="ECO:0000313" key="2">
    <source>
        <dbReference type="Proteomes" id="UP000007241"/>
    </source>
</evidence>
<name>F4NTN9_BATDJ</name>
<dbReference type="GeneID" id="18242098"/>
<keyword evidence="2" id="KW-1185">Reference proteome</keyword>
<sequence length="127" mass="14805">MARFVLAGKASDSEFAQVEMMGYFLQENLPDFHVKVILHTDESWKLFVPEMFNQYAWNIRPARDRKIRNPYDLDQLIWVESGELIGNARDFIKLIHHNYGYENLLDSELLDKIVAENMTSLSASIPI</sequence>
<evidence type="ECO:0000313" key="1">
    <source>
        <dbReference type="EMBL" id="EGF83930.1"/>
    </source>
</evidence>
<dbReference type="RefSeq" id="XP_006676278.1">
    <property type="nucleotide sequence ID" value="XM_006676215.1"/>
</dbReference>
<protein>
    <submittedName>
        <fullName evidence="1">Uncharacterized protein</fullName>
    </submittedName>
</protein>
<dbReference type="HOGENOM" id="CLU_1970117_0_0_1"/>
<dbReference type="Proteomes" id="UP000007241">
    <property type="component" value="Unassembled WGS sequence"/>
</dbReference>